<accession>A0A3N6P1J5</accession>
<proteinExistence type="predicted"/>
<reference evidence="4 5" key="1">
    <citation type="submission" date="2018-10" db="EMBL/GenBank/DDBJ databases">
        <title>Natrarchaeobius chitinivorans gen. nov., sp. nov., and Natrarchaeobius haloalkaliphilus sp. nov., alkaliphilic, chitin-utilizing haloarchaea from hypersaline alkaline lakes.</title>
        <authorList>
            <person name="Sorokin D.Y."/>
            <person name="Elcheninov A.G."/>
            <person name="Kostrikina N.A."/>
            <person name="Bale N.J."/>
            <person name="Sinninghe Damste J.S."/>
            <person name="Khijniak T.V."/>
            <person name="Kublanov I.V."/>
            <person name="Toshchakov S.V."/>
        </authorList>
    </citation>
    <scope>NUCLEOTIDE SEQUENCE [LARGE SCALE GENOMIC DNA]</scope>
    <source>
        <strain evidence="4 5">AArcht-Sl</strain>
    </source>
</reference>
<protein>
    <recommendedName>
        <fullName evidence="6">Replication protein</fullName>
    </recommendedName>
</protein>
<organism evidence="4 5">
    <name type="scientific">Natrarchaeobius halalkaliphilus</name>
    <dbReference type="NCBI Taxonomy" id="1679091"/>
    <lineage>
        <taxon>Archaea</taxon>
        <taxon>Methanobacteriati</taxon>
        <taxon>Methanobacteriota</taxon>
        <taxon>Stenosarchaea group</taxon>
        <taxon>Halobacteria</taxon>
        <taxon>Halobacteriales</taxon>
        <taxon>Natrialbaceae</taxon>
        <taxon>Natrarchaeobius</taxon>
    </lineage>
</organism>
<name>A0A3N6P1J5_9EURY</name>
<comment type="caution">
    <text evidence="4">The sequence shown here is derived from an EMBL/GenBank/DDBJ whole genome shotgun (WGS) entry which is preliminary data.</text>
</comment>
<feature type="domain" description="DUF8148" evidence="1">
    <location>
        <begin position="1"/>
        <end position="130"/>
    </location>
</feature>
<dbReference type="EMBL" id="REFY01000002">
    <property type="protein sequence ID" value="RQG91379.1"/>
    <property type="molecule type" value="Genomic_DNA"/>
</dbReference>
<keyword evidence="5" id="KW-1185">Reference proteome</keyword>
<evidence type="ECO:0000313" key="4">
    <source>
        <dbReference type="EMBL" id="RQG91379.1"/>
    </source>
</evidence>
<evidence type="ECO:0000259" key="2">
    <source>
        <dbReference type="Pfam" id="PF26474"/>
    </source>
</evidence>
<dbReference type="Pfam" id="PF26475">
    <property type="entry name" value="DUF8148_C"/>
    <property type="match status" value="1"/>
</dbReference>
<dbReference type="Pfam" id="PF26473">
    <property type="entry name" value="DUF8148"/>
    <property type="match status" value="1"/>
</dbReference>
<dbReference type="InterPro" id="IPR058461">
    <property type="entry name" value="DUF8148_N"/>
</dbReference>
<evidence type="ECO:0000313" key="5">
    <source>
        <dbReference type="Proteomes" id="UP000273828"/>
    </source>
</evidence>
<dbReference type="Pfam" id="PF26474">
    <property type="entry name" value="DUF8148_M"/>
    <property type="match status" value="1"/>
</dbReference>
<dbReference type="AlphaFoldDB" id="A0A3N6P1J5"/>
<evidence type="ECO:0000259" key="1">
    <source>
        <dbReference type="Pfam" id="PF26473"/>
    </source>
</evidence>
<evidence type="ECO:0000259" key="3">
    <source>
        <dbReference type="Pfam" id="PF26475"/>
    </source>
</evidence>
<sequence>MAYGQRDSNALTDRNSDRVRILKFLARHPEGVSQTALCHFVLKGVAPSDYSGLYDLSGDAYERHDAAAQYFYTGNDWVALDGSDDDYQFLNRFVNDLQECTDLVRLEHVDRDDERGRWVYPTHRLLDLISEGIRETPTASNELVYDREFVQNMLKTCRNSSFDLTDSQKNFAAHALRRYIQRTQDYRLLFDVHLANRSGYDRRRMEKSYKTRFTDEGRVNKAFARLQSALEYGYERAKNAVFVTLTTDPAKHDSLWDAIQAINPAFHNLTQFFKTDPSTVKDTRESVVPYWRPGLDSSNFHFGQEGVVSGRPRERLEYVKVLEFDGGGKPHLHCLFFDVPTRESDGMPWLIDKDELSHRWDQYGQGRIGDLYPLAYRDDLDEVGDFGDRVVRDEDGTRLKDEDGEFVTEPVDEGFVSWYRYGDHDHSQEWVDEHVRYHKGTDGLIDMDGDDDVLQEKTAGAYIGKYISEMYGTLLDHNAADVPEDFDPELDADDDDAAYWKLALYWATQRQFWSPSNGIRDAIRLDDDRTDIRRGVADATRTSLLVSAEAHHEPHASYPDLDSSRTESLFHDLVRDLLAERELEETRASVTSTTLARIDYLGAYHYSDVPDSGDRRVDAAVVEQAIHDPNEPVVLASSGDNPPPVEDVWS</sequence>
<gene>
    <name evidence="4" type="ORF">EA462_05235</name>
</gene>
<dbReference type="InterPro" id="IPR059015">
    <property type="entry name" value="DUF8148_M"/>
</dbReference>
<feature type="domain" description="DUF8148" evidence="3">
    <location>
        <begin position="217"/>
        <end position="505"/>
    </location>
</feature>
<dbReference type="InterPro" id="IPR059016">
    <property type="entry name" value="DUF8148_C"/>
</dbReference>
<dbReference type="Proteomes" id="UP000273828">
    <property type="component" value="Unassembled WGS sequence"/>
</dbReference>
<evidence type="ECO:0008006" key="6">
    <source>
        <dbReference type="Google" id="ProtNLM"/>
    </source>
</evidence>
<feature type="domain" description="DUF8148" evidence="2">
    <location>
        <begin position="145"/>
        <end position="214"/>
    </location>
</feature>